<accession>A0AAV3YAU0</accession>
<evidence type="ECO:0000313" key="3">
    <source>
        <dbReference type="Proteomes" id="UP000735302"/>
    </source>
</evidence>
<protein>
    <submittedName>
        <fullName evidence="2">Uncharacterized protein</fullName>
    </submittedName>
</protein>
<feature type="region of interest" description="Disordered" evidence="1">
    <location>
        <begin position="184"/>
        <end position="207"/>
    </location>
</feature>
<dbReference type="EMBL" id="BLXT01000744">
    <property type="protein sequence ID" value="GFN79936.1"/>
    <property type="molecule type" value="Genomic_DNA"/>
</dbReference>
<reference evidence="2 3" key="1">
    <citation type="journal article" date="2021" name="Elife">
        <title>Chloroplast acquisition without the gene transfer in kleptoplastic sea slugs, Plakobranchus ocellatus.</title>
        <authorList>
            <person name="Maeda T."/>
            <person name="Takahashi S."/>
            <person name="Yoshida T."/>
            <person name="Shimamura S."/>
            <person name="Takaki Y."/>
            <person name="Nagai Y."/>
            <person name="Toyoda A."/>
            <person name="Suzuki Y."/>
            <person name="Arimoto A."/>
            <person name="Ishii H."/>
            <person name="Satoh N."/>
            <person name="Nishiyama T."/>
            <person name="Hasebe M."/>
            <person name="Maruyama T."/>
            <person name="Minagawa J."/>
            <person name="Obokata J."/>
            <person name="Shigenobu S."/>
        </authorList>
    </citation>
    <scope>NUCLEOTIDE SEQUENCE [LARGE SCALE GENOMIC DNA]</scope>
</reference>
<sequence>MALRNRTRSVTTPNLSEERWNSLSPQTPSPARYSGYPEPLSINTIFERLVSPPRDVYSRLRQTYHQPRPAMQSQTFNAPFCIDSHLHQPMPDMQSEAYNDFICIRYPFLQPIQVVRPRPNFDPHWLQQNAIPHRRLRMFVDTDRVHRVYFYENPLLSSTASVYAQQSVYPHLGQTLAQYETRRRRGRNHQHHRHHQTSEQLQHHRSHSRDVRYHPYEEVIIHNQWEDQQDASTMHSGFHRHCRNHHYRHRYGDHHQSGQSQSDNWQGPLDLSVHADLNRWRDQQNASAMHPDFHRHQRNHSYRQRYGDHHQSGQSQPVNWQGPLDLSAHTELDISVTKYHPWRLASTAKYSLWRHVPAAKYLQ</sequence>
<evidence type="ECO:0000256" key="1">
    <source>
        <dbReference type="SAM" id="MobiDB-lite"/>
    </source>
</evidence>
<keyword evidence="3" id="KW-1185">Reference proteome</keyword>
<organism evidence="2 3">
    <name type="scientific">Plakobranchus ocellatus</name>
    <dbReference type="NCBI Taxonomy" id="259542"/>
    <lineage>
        <taxon>Eukaryota</taxon>
        <taxon>Metazoa</taxon>
        <taxon>Spiralia</taxon>
        <taxon>Lophotrochozoa</taxon>
        <taxon>Mollusca</taxon>
        <taxon>Gastropoda</taxon>
        <taxon>Heterobranchia</taxon>
        <taxon>Euthyneura</taxon>
        <taxon>Panpulmonata</taxon>
        <taxon>Sacoglossa</taxon>
        <taxon>Placobranchoidea</taxon>
        <taxon>Plakobranchidae</taxon>
        <taxon>Plakobranchus</taxon>
    </lineage>
</organism>
<feature type="region of interest" description="Disordered" evidence="1">
    <location>
        <begin position="1"/>
        <end position="34"/>
    </location>
</feature>
<dbReference type="Proteomes" id="UP000735302">
    <property type="component" value="Unassembled WGS sequence"/>
</dbReference>
<gene>
    <name evidence="2" type="ORF">PoB_000644200</name>
</gene>
<feature type="compositionally biased region" description="Basic residues" evidence="1">
    <location>
        <begin position="184"/>
        <end position="195"/>
    </location>
</feature>
<proteinExistence type="predicted"/>
<evidence type="ECO:0000313" key="2">
    <source>
        <dbReference type="EMBL" id="GFN79936.1"/>
    </source>
</evidence>
<feature type="compositionally biased region" description="Polar residues" evidence="1">
    <location>
        <begin position="8"/>
        <end position="26"/>
    </location>
</feature>
<comment type="caution">
    <text evidence="2">The sequence shown here is derived from an EMBL/GenBank/DDBJ whole genome shotgun (WGS) entry which is preliminary data.</text>
</comment>
<dbReference type="AlphaFoldDB" id="A0AAV3YAU0"/>
<name>A0AAV3YAU0_9GAST</name>